<proteinExistence type="predicted"/>
<dbReference type="Proteomes" id="UP001256827">
    <property type="component" value="Chromosome"/>
</dbReference>
<reference evidence="3 4" key="1">
    <citation type="submission" date="2023-09" db="EMBL/GenBank/DDBJ databases">
        <title>Complete Genome and Methylome dissection of Bacillus brevis NEB573 original source of BbsI restriction endonuclease.</title>
        <authorList>
            <person name="Fomenkov A."/>
            <person name="Roberts R.D."/>
        </authorList>
    </citation>
    <scope>NUCLEOTIDE SEQUENCE [LARGE SCALE GENOMIC DNA]</scope>
    <source>
        <strain evidence="3 4">NEB573</strain>
    </source>
</reference>
<dbReference type="PANTHER" id="PTHR10937:SF17">
    <property type="entry name" value="GLUCOSAMINE-FRUCTOSE-6-PHOSPHATE AMINOTRANSFERASE"/>
    <property type="match status" value="1"/>
</dbReference>
<dbReference type="InterPro" id="IPR046348">
    <property type="entry name" value="SIS_dom_sf"/>
</dbReference>
<evidence type="ECO:0000259" key="2">
    <source>
        <dbReference type="PROSITE" id="PS51464"/>
    </source>
</evidence>
<gene>
    <name evidence="3" type="ORF">RGB73_15265</name>
</gene>
<dbReference type="PANTHER" id="PTHR10937">
    <property type="entry name" value="GLUCOSAMINE--FRUCTOSE-6-PHOSPHATE AMINOTRANSFERASE, ISOMERIZING"/>
    <property type="match status" value="1"/>
</dbReference>
<protein>
    <submittedName>
        <fullName evidence="3">SIS domain-containing protein</fullName>
    </submittedName>
</protein>
<organism evidence="3 4">
    <name type="scientific">Brevibacillus brevis</name>
    <name type="common">Bacillus brevis</name>
    <dbReference type="NCBI Taxonomy" id="1393"/>
    <lineage>
        <taxon>Bacteria</taxon>
        <taxon>Bacillati</taxon>
        <taxon>Bacillota</taxon>
        <taxon>Bacilli</taxon>
        <taxon>Bacillales</taxon>
        <taxon>Paenibacillaceae</taxon>
        <taxon>Brevibacillus</taxon>
    </lineage>
</organism>
<accession>A0ABY9T113</accession>
<evidence type="ECO:0000313" key="4">
    <source>
        <dbReference type="Proteomes" id="UP001256827"/>
    </source>
</evidence>
<dbReference type="CDD" id="cd05009">
    <property type="entry name" value="SIS_GlmS_GlmD_2"/>
    <property type="match status" value="1"/>
</dbReference>
<evidence type="ECO:0000313" key="3">
    <source>
        <dbReference type="EMBL" id="WNC12103.1"/>
    </source>
</evidence>
<dbReference type="SUPFAM" id="SSF53697">
    <property type="entry name" value="SIS domain"/>
    <property type="match status" value="1"/>
</dbReference>
<dbReference type="InterPro" id="IPR035490">
    <property type="entry name" value="GlmS/FrlB_SIS"/>
</dbReference>
<dbReference type="RefSeq" id="WP_310763371.1">
    <property type="nucleotide sequence ID" value="NZ_CP134050.1"/>
</dbReference>
<keyword evidence="1" id="KW-0677">Repeat</keyword>
<feature type="domain" description="SIS" evidence="2">
    <location>
        <begin position="30"/>
        <end position="171"/>
    </location>
</feature>
<dbReference type="InterPro" id="IPR001347">
    <property type="entry name" value="SIS_dom"/>
</dbReference>
<dbReference type="Pfam" id="PF01380">
    <property type="entry name" value="SIS"/>
    <property type="match status" value="2"/>
</dbReference>
<keyword evidence="4" id="KW-1185">Reference proteome</keyword>
<dbReference type="InterPro" id="IPR035466">
    <property type="entry name" value="GlmS/AgaS_SIS"/>
</dbReference>
<sequence>MAIELYDYIVEQPLVLKRMLEHSKQMTKEFTDIFASQTVSRIILAGSGSSYNAACSAKYFMQKLLQIQVDVQTAHTFTSYENILDKETLVVGISQSGESTAAVNSIRKANEQGLTSLGVTAEEGSYITEHASCKMIVPSGEEEAGATTKGYTATVLAFYLAALETAYRLNRVDEQEYQSYRDGIAKTIDSIPVAIRKADEWYEKHRSELLKAKTLIVSGYGSNYGTALEAGLKFLETSRFPVSVYELEEFMHGPYNAIDEDSYIFFLVPEGTGKERALRLNEFFCRKTEHSFMVLKDDGNPDDKNIRIPFHEHADFTPLEYIVPLQVLFFRLAKDKGVEMRTVRYPDFHGYMNSKRRFE</sequence>
<dbReference type="PROSITE" id="PS51464">
    <property type="entry name" value="SIS"/>
    <property type="match status" value="1"/>
</dbReference>
<dbReference type="Gene3D" id="3.40.50.10490">
    <property type="entry name" value="Glucose-6-phosphate isomerase like protein, domain 1"/>
    <property type="match status" value="2"/>
</dbReference>
<name>A0ABY9T113_BREBE</name>
<dbReference type="CDD" id="cd05008">
    <property type="entry name" value="SIS_GlmS_GlmD_1"/>
    <property type="match status" value="1"/>
</dbReference>
<evidence type="ECO:0000256" key="1">
    <source>
        <dbReference type="ARBA" id="ARBA00022737"/>
    </source>
</evidence>
<dbReference type="EMBL" id="CP134050">
    <property type="protein sequence ID" value="WNC12103.1"/>
    <property type="molecule type" value="Genomic_DNA"/>
</dbReference>